<evidence type="ECO:0000256" key="21">
    <source>
        <dbReference type="PROSITE-ProRule" id="PRU00134"/>
    </source>
</evidence>
<evidence type="ECO:0000256" key="4">
    <source>
        <dbReference type="ARBA" id="ARBA00012210"/>
    </source>
</evidence>
<comment type="subcellular location">
    <subcellularLocation>
        <location evidence="2">Early endosome membrane</location>
        <topology evidence="2">Multi-pass membrane protein</topology>
    </subcellularLocation>
</comment>
<feature type="region of interest" description="Disordered" evidence="22">
    <location>
        <begin position="1093"/>
        <end position="1124"/>
    </location>
</feature>
<feature type="transmembrane region" description="Helical" evidence="23">
    <location>
        <begin position="864"/>
        <end position="883"/>
    </location>
</feature>
<dbReference type="PROSITE" id="PS50088">
    <property type="entry name" value="ANK_REPEAT"/>
    <property type="match status" value="4"/>
</dbReference>
<evidence type="ECO:0000256" key="1">
    <source>
        <dbReference type="ARBA" id="ARBA00002100"/>
    </source>
</evidence>
<evidence type="ECO:0000256" key="16">
    <source>
        <dbReference type="ARBA" id="ARBA00023288"/>
    </source>
</evidence>
<dbReference type="Pfam" id="PF12796">
    <property type="entry name" value="Ank_2"/>
    <property type="match status" value="1"/>
</dbReference>
<evidence type="ECO:0000256" key="15">
    <source>
        <dbReference type="ARBA" id="ARBA00023139"/>
    </source>
</evidence>
<evidence type="ECO:0000256" key="17">
    <source>
        <dbReference type="ARBA" id="ARBA00030960"/>
    </source>
</evidence>
<feature type="repeat" description="ANK" evidence="20">
    <location>
        <begin position="692"/>
        <end position="724"/>
    </location>
</feature>
<evidence type="ECO:0000256" key="10">
    <source>
        <dbReference type="ARBA" id="ARBA00022771"/>
    </source>
</evidence>
<dbReference type="Pfam" id="PF13637">
    <property type="entry name" value="Ank_4"/>
    <property type="match status" value="1"/>
</dbReference>
<keyword evidence="15" id="KW-0564">Palmitate</keyword>
<evidence type="ECO:0000256" key="11">
    <source>
        <dbReference type="ARBA" id="ARBA00022833"/>
    </source>
</evidence>
<evidence type="ECO:0000313" key="26">
    <source>
        <dbReference type="Proteomes" id="UP000779574"/>
    </source>
</evidence>
<feature type="transmembrane region" description="Helical" evidence="23">
    <location>
        <begin position="895"/>
        <end position="913"/>
    </location>
</feature>
<dbReference type="SUPFAM" id="SSF144232">
    <property type="entry name" value="HIT/MYND zinc finger-like"/>
    <property type="match status" value="1"/>
</dbReference>
<keyword evidence="11" id="KW-0862">Zinc</keyword>
<evidence type="ECO:0000259" key="24">
    <source>
        <dbReference type="PROSITE" id="PS50865"/>
    </source>
</evidence>
<dbReference type="GO" id="GO:0008270">
    <property type="term" value="F:zinc ion binding"/>
    <property type="evidence" value="ECO:0007669"/>
    <property type="project" value="UniProtKB-KW"/>
</dbReference>
<accession>A0A9P8J8U1</accession>
<comment type="caution">
    <text evidence="25">The sequence shown here is derived from an EMBL/GenBank/DDBJ whole genome shotgun (WGS) entry which is preliminary data.</text>
</comment>
<organism evidence="25 26">
    <name type="scientific">Aureobasidium melanogenum</name>
    <name type="common">Aureobasidium pullulans var. melanogenum</name>
    <dbReference type="NCBI Taxonomy" id="46634"/>
    <lineage>
        <taxon>Eukaryota</taxon>
        <taxon>Fungi</taxon>
        <taxon>Dikarya</taxon>
        <taxon>Ascomycota</taxon>
        <taxon>Pezizomycotina</taxon>
        <taxon>Dothideomycetes</taxon>
        <taxon>Dothideomycetidae</taxon>
        <taxon>Dothideales</taxon>
        <taxon>Saccotheciaceae</taxon>
        <taxon>Aureobasidium</taxon>
    </lineage>
</organism>
<feature type="transmembrane region" description="Helical" evidence="23">
    <location>
        <begin position="810"/>
        <end position="843"/>
    </location>
</feature>
<dbReference type="Pfam" id="PF01529">
    <property type="entry name" value="DHHC"/>
    <property type="match status" value="1"/>
</dbReference>
<evidence type="ECO:0000256" key="19">
    <source>
        <dbReference type="ARBA" id="ARBA00048048"/>
    </source>
</evidence>
<dbReference type="SMART" id="SM00248">
    <property type="entry name" value="ANK"/>
    <property type="match status" value="5"/>
</dbReference>
<dbReference type="PROSITE" id="PS50865">
    <property type="entry name" value="ZF_MYND_2"/>
    <property type="match status" value="1"/>
</dbReference>
<evidence type="ECO:0000256" key="9">
    <source>
        <dbReference type="ARBA" id="ARBA00022737"/>
    </source>
</evidence>
<evidence type="ECO:0000256" key="6">
    <source>
        <dbReference type="ARBA" id="ARBA00017919"/>
    </source>
</evidence>
<keyword evidence="10 21" id="KW-0863">Zinc-finger</keyword>
<evidence type="ECO:0000256" key="8">
    <source>
        <dbReference type="ARBA" id="ARBA00022723"/>
    </source>
</evidence>
<reference evidence="25" key="1">
    <citation type="journal article" date="2021" name="J Fungi (Basel)">
        <title>Virulence traits and population genomics of the black yeast Aureobasidium melanogenum.</title>
        <authorList>
            <person name="Cernosa A."/>
            <person name="Sun X."/>
            <person name="Gostincar C."/>
            <person name="Fang C."/>
            <person name="Gunde-Cimerman N."/>
            <person name="Song Z."/>
        </authorList>
    </citation>
    <scope>NUCLEOTIDE SEQUENCE</scope>
    <source>
        <strain evidence="25">EXF-9911</strain>
    </source>
</reference>
<reference evidence="25" key="2">
    <citation type="submission" date="2021-08" db="EMBL/GenBank/DDBJ databases">
        <authorList>
            <person name="Gostincar C."/>
            <person name="Sun X."/>
            <person name="Song Z."/>
            <person name="Gunde-Cimerman N."/>
        </authorList>
    </citation>
    <scope>NUCLEOTIDE SEQUENCE</scope>
    <source>
        <strain evidence="25">EXF-9911</strain>
    </source>
</reference>
<evidence type="ECO:0000256" key="7">
    <source>
        <dbReference type="ARBA" id="ARBA00022692"/>
    </source>
</evidence>
<keyword evidence="13 20" id="KW-0040">ANK repeat</keyword>
<dbReference type="Proteomes" id="UP000779574">
    <property type="component" value="Unassembled WGS sequence"/>
</dbReference>
<proteinExistence type="inferred from homology"/>
<dbReference type="GO" id="GO:0019706">
    <property type="term" value="F:protein-cysteine S-palmitoyltransferase activity"/>
    <property type="evidence" value="ECO:0007669"/>
    <property type="project" value="UniProtKB-EC"/>
</dbReference>
<feature type="repeat" description="ANK" evidence="20">
    <location>
        <begin position="591"/>
        <end position="623"/>
    </location>
</feature>
<dbReference type="EMBL" id="JAHFXF010000251">
    <property type="protein sequence ID" value="KAG9691869.1"/>
    <property type="molecule type" value="Genomic_DNA"/>
</dbReference>
<evidence type="ECO:0000256" key="12">
    <source>
        <dbReference type="ARBA" id="ARBA00022989"/>
    </source>
</evidence>
<dbReference type="InterPro" id="IPR002110">
    <property type="entry name" value="Ankyrin_rpt"/>
</dbReference>
<evidence type="ECO:0000256" key="13">
    <source>
        <dbReference type="ARBA" id="ARBA00023043"/>
    </source>
</evidence>
<comment type="catalytic activity">
    <reaction evidence="19">
        <text>L-cysteinyl-[protein] + hexadecanoyl-CoA = S-hexadecanoyl-L-cysteinyl-[protein] + CoA</text>
        <dbReference type="Rhea" id="RHEA:36683"/>
        <dbReference type="Rhea" id="RHEA-COMP:10131"/>
        <dbReference type="Rhea" id="RHEA-COMP:11032"/>
        <dbReference type="ChEBI" id="CHEBI:29950"/>
        <dbReference type="ChEBI" id="CHEBI:57287"/>
        <dbReference type="ChEBI" id="CHEBI:57379"/>
        <dbReference type="ChEBI" id="CHEBI:74151"/>
        <dbReference type="EC" id="2.3.1.225"/>
    </reaction>
</comment>
<feature type="region of interest" description="Disordered" evidence="22">
    <location>
        <begin position="33"/>
        <end position="65"/>
    </location>
</feature>
<evidence type="ECO:0000313" key="25">
    <source>
        <dbReference type="EMBL" id="KAG9691869.1"/>
    </source>
</evidence>
<evidence type="ECO:0000256" key="2">
    <source>
        <dbReference type="ARBA" id="ARBA00004520"/>
    </source>
</evidence>
<dbReference type="InterPro" id="IPR036770">
    <property type="entry name" value="Ankyrin_rpt-contain_sf"/>
</dbReference>
<feature type="compositionally biased region" description="Polar residues" evidence="22">
    <location>
        <begin position="532"/>
        <end position="542"/>
    </location>
</feature>
<dbReference type="EC" id="2.3.1.225" evidence="4"/>
<feature type="repeat" description="ANK" evidence="20">
    <location>
        <begin position="725"/>
        <end position="757"/>
    </location>
</feature>
<feature type="domain" description="MYND-type" evidence="24">
    <location>
        <begin position="66"/>
        <end position="114"/>
    </location>
</feature>
<evidence type="ECO:0000256" key="3">
    <source>
        <dbReference type="ARBA" id="ARBA00010104"/>
    </source>
</evidence>
<dbReference type="Gene3D" id="1.25.40.20">
    <property type="entry name" value="Ankyrin repeat-containing domain"/>
    <property type="match status" value="1"/>
</dbReference>
<dbReference type="PROSITE" id="PS50297">
    <property type="entry name" value="ANK_REP_REGION"/>
    <property type="match status" value="3"/>
</dbReference>
<keyword evidence="14 23" id="KW-0472">Membrane</keyword>
<keyword evidence="8" id="KW-0479">Metal-binding</keyword>
<evidence type="ECO:0000256" key="5">
    <source>
        <dbReference type="ARBA" id="ARBA00016875"/>
    </source>
</evidence>
<feature type="compositionally biased region" description="Polar residues" evidence="22">
    <location>
        <begin position="1093"/>
        <end position="1107"/>
    </location>
</feature>
<dbReference type="GO" id="GO:0031901">
    <property type="term" value="C:early endosome membrane"/>
    <property type="evidence" value="ECO:0007669"/>
    <property type="project" value="UniProtKB-SubCell"/>
</dbReference>
<evidence type="ECO:0000256" key="23">
    <source>
        <dbReference type="SAM" id="Phobius"/>
    </source>
</evidence>
<evidence type="ECO:0000256" key="20">
    <source>
        <dbReference type="PROSITE-ProRule" id="PRU00023"/>
    </source>
</evidence>
<dbReference type="Pfam" id="PF01753">
    <property type="entry name" value="zf-MYND"/>
    <property type="match status" value="1"/>
</dbReference>
<evidence type="ECO:0000256" key="14">
    <source>
        <dbReference type="ARBA" id="ARBA00023136"/>
    </source>
</evidence>
<dbReference type="Gene3D" id="6.10.140.2220">
    <property type="match status" value="1"/>
</dbReference>
<keyword evidence="7 23" id="KW-0812">Transmembrane</keyword>
<gene>
    <name evidence="25" type="ORF">KCU76_g7135</name>
</gene>
<protein>
    <recommendedName>
        <fullName evidence="5">Palmitoyltransferase AKR1</fullName>
        <ecNumber evidence="4">2.3.1.225</ecNumber>
    </recommendedName>
    <alternativeName>
        <fullName evidence="17 18">Ankyrin repeat-containing protein AKR1</fullName>
    </alternativeName>
    <alternativeName>
        <fullName evidence="6">Palmitoyltransferase akr1</fullName>
    </alternativeName>
</protein>
<dbReference type="AlphaFoldDB" id="A0A9P8J8U1"/>
<dbReference type="PROSITE" id="PS50216">
    <property type="entry name" value="DHHC"/>
    <property type="match status" value="1"/>
</dbReference>
<keyword evidence="9" id="KW-0677">Repeat</keyword>
<feature type="compositionally biased region" description="Low complexity" evidence="22">
    <location>
        <begin position="53"/>
        <end position="65"/>
    </location>
</feature>
<keyword evidence="12 23" id="KW-1133">Transmembrane helix</keyword>
<feature type="region of interest" description="Disordered" evidence="22">
    <location>
        <begin position="510"/>
        <end position="549"/>
    </location>
</feature>
<evidence type="ECO:0000256" key="22">
    <source>
        <dbReference type="SAM" id="MobiDB-lite"/>
    </source>
</evidence>
<comment type="similarity">
    <text evidence="3">Belongs to the DHHC palmitoyltransferase family. AKR/ZDHHC17 subfamily.</text>
</comment>
<dbReference type="InterPro" id="IPR002893">
    <property type="entry name" value="Znf_MYND"/>
</dbReference>
<dbReference type="PANTHER" id="PTHR24161">
    <property type="entry name" value="ANK_REP_REGION DOMAIN-CONTAINING PROTEIN-RELATED"/>
    <property type="match status" value="1"/>
</dbReference>
<dbReference type="InterPro" id="IPR001594">
    <property type="entry name" value="Palmitoyltrfase_DHHC"/>
</dbReference>
<dbReference type="SUPFAM" id="SSF48403">
    <property type="entry name" value="Ankyrin repeat"/>
    <property type="match status" value="1"/>
</dbReference>
<name>A0A9P8J8U1_AURME</name>
<comment type="function">
    <text evidence="1">Palmitoyltransferase specific for casein kinase 1.</text>
</comment>
<evidence type="ECO:0000256" key="18">
    <source>
        <dbReference type="ARBA" id="ARBA00031920"/>
    </source>
</evidence>
<dbReference type="PANTHER" id="PTHR24161:SF85">
    <property type="entry name" value="PALMITOYLTRANSFERASE HIP14"/>
    <property type="match status" value="1"/>
</dbReference>
<sequence length="1214" mass="135538">MGHGPAAASTPAPQIKATTITNDLFKFQISTSVQRGLDNIKPPSNKSDDESKVNPSTKKPNNNKKCTNCGKMDAKAHCTGCRGAPEVDGTPQEGVRYCSKECQKAHWVHHRRGCRNMQARKALFRAGRLLQEMWYTVRRESFDNCVVKAEEVNGELWIHEGDYKSEPTIRTNGFYREFPDAIFESKQDAETCLVLLCCTESLGHMYMVAAWLLKDICAEMRETTVKVVKAGRRSHYVSQEWTGDFLHEVLQVRLHSGERYAIDLTGAQYGWFDRPVTAWNEIRSNCMEVVRSTASGIAPKGPLGFNARSLLMLAFSDPWDTRADGQRAIPMFNECLRRQFNKEFIEQVISKHPRGLDVLKLPISAFEAAEKGILLKTKQITYNTAEKIDAVWGLIQNYAQLANNTMRENPEVAAAFILEQALVRLCAFFNGEWARDAVTGRLTSISYKRHLEDEDYHEKLISGSLPEQRLWGDLTLVPAIIRMEPEALAAFKKKNGYTIDWPAPQELKAANRQMATKEGSAPSSRERPAAITTPSAPTSNGNGHLELDDMPSSPIHPIQEDLMALARLGELRSIQKLFDSGKASATSADPQGITALHWAAINGHYALCHYLIESGANVNAKGGDAEATPVLWASKRCHLDVVNLLLQQGADPLLTDDQGYNLLHSATLDGNVFQLILLLHQADVPVDIPDSQGHTSLMWAAYKGFPACLDVLLKWGADVHARDDLGFTALHWALVKGSYNCIQKLLEYGADRFIANNDGKTPAVTAKDMNSTRQWHRALSDCGFDPSGNPRSFPLTFVKDTRKFLDRFFFAWPFVVIGVTLYILSIMPVYFGLPISMITSYLLQLASQKLLKWAPSDMKHMHKTPFLAGVFAATLAWVGIRYITHILPTTFTSHFFLNLFFVAAFGLCTYYYFTAMLMDPGYIPRSASRGQQKATIEELIDAKAFDEQHFCTMCMIRKPLRSKHCRRCNRCVARHDHHCPWLNNCVGVNNHRAFVLYIIFLLTGIALLIRLTLAYLELLPTPPASSIHCKVLKEEFCAQWSKDPFTLLVNGWGSIQMTWTIMLLFVQLTQIARTMTTWEAMRNNHAGPLVTALTTGSTSQEGGSINSSGGGPTTSPPHHSTSKESCFGQWKRILGVDTFIATALHGSRAQEVLAQRRENPFTKGIMRNCGDFWFDGEGGGVGSMFGGKELGMGMLGGVKVDYRKLFDLPRNAEV</sequence>
<keyword evidence="16" id="KW-0449">Lipoprotein</keyword>
<feature type="transmembrane region" description="Helical" evidence="23">
    <location>
        <begin position="994"/>
        <end position="1016"/>
    </location>
</feature>
<feature type="repeat" description="ANK" evidence="20">
    <location>
        <begin position="625"/>
        <end position="657"/>
    </location>
</feature>
<feature type="transmembrane region" description="Helical" evidence="23">
    <location>
        <begin position="1051"/>
        <end position="1072"/>
    </location>
</feature>
<feature type="non-terminal residue" evidence="25">
    <location>
        <position position="1214"/>
    </location>
</feature>